<reference evidence="1" key="1">
    <citation type="submission" date="2020-07" db="EMBL/GenBank/DDBJ databases">
        <title>Ethylene signaling mediates host invasion by parasitic plants.</title>
        <authorList>
            <person name="Yoshida S."/>
        </authorList>
    </citation>
    <scope>NUCLEOTIDE SEQUENCE</scope>
    <source>
        <strain evidence="1">Okayama</strain>
    </source>
</reference>
<dbReference type="AlphaFoldDB" id="A0A830CCL5"/>
<accession>A0A830CCL5</accession>
<sequence>MSLALANDFSRPNIEIMNDLSRSPNRGMNSLLAQLPPSFTSWCTQHKLYLPQKECKRWSWSKYTTQQIRSFEEISTIEVMSNNDAAMGQSDAREIKIEDLHYLNAKEIKGQKFKIHGKINNINIRRGWYYKSCSMCTFRVDDGRDTFVCAQHGQTTSRLV</sequence>
<dbReference type="Gene3D" id="2.40.50.140">
    <property type="entry name" value="Nucleic acid-binding proteins"/>
    <property type="match status" value="1"/>
</dbReference>
<organism evidence="1 2">
    <name type="scientific">Phtheirospermum japonicum</name>
    <dbReference type="NCBI Taxonomy" id="374723"/>
    <lineage>
        <taxon>Eukaryota</taxon>
        <taxon>Viridiplantae</taxon>
        <taxon>Streptophyta</taxon>
        <taxon>Embryophyta</taxon>
        <taxon>Tracheophyta</taxon>
        <taxon>Spermatophyta</taxon>
        <taxon>Magnoliopsida</taxon>
        <taxon>eudicotyledons</taxon>
        <taxon>Gunneridae</taxon>
        <taxon>Pentapetalae</taxon>
        <taxon>asterids</taxon>
        <taxon>lamiids</taxon>
        <taxon>Lamiales</taxon>
        <taxon>Orobanchaceae</taxon>
        <taxon>Orobanchaceae incertae sedis</taxon>
        <taxon>Phtheirospermum</taxon>
    </lineage>
</organism>
<evidence type="ECO:0000313" key="1">
    <source>
        <dbReference type="EMBL" id="GFP94758.1"/>
    </source>
</evidence>
<dbReference type="InterPro" id="IPR012340">
    <property type="entry name" value="NA-bd_OB-fold"/>
</dbReference>
<evidence type="ECO:0000313" key="2">
    <source>
        <dbReference type="Proteomes" id="UP000653305"/>
    </source>
</evidence>
<dbReference type="EMBL" id="BMAC01000363">
    <property type="protein sequence ID" value="GFP94758.1"/>
    <property type="molecule type" value="Genomic_DNA"/>
</dbReference>
<protein>
    <submittedName>
        <fullName evidence="1">Uncharacterized protein</fullName>
    </submittedName>
</protein>
<proteinExistence type="predicted"/>
<comment type="caution">
    <text evidence="1">The sequence shown here is derived from an EMBL/GenBank/DDBJ whole genome shotgun (WGS) entry which is preliminary data.</text>
</comment>
<gene>
    <name evidence="1" type="ORF">PHJA_001620200</name>
</gene>
<dbReference type="Proteomes" id="UP000653305">
    <property type="component" value="Unassembled WGS sequence"/>
</dbReference>
<keyword evidence="2" id="KW-1185">Reference proteome</keyword>
<name>A0A830CCL5_9LAMI</name>
<dbReference type="OrthoDB" id="1931061at2759"/>